<evidence type="ECO:0000313" key="1">
    <source>
        <dbReference type="EMBL" id="AWY98848.1"/>
    </source>
</evidence>
<dbReference type="Proteomes" id="UP000250003">
    <property type="component" value="Chromosome"/>
</dbReference>
<sequence length="124" mass="14477">MEDRCVCCGETIPEGQQVCKNCMKGESGMMKNGSGVPDPTPTQAMWGIRQEEKTRALERKHGVYRGEIYKMLVKRPSNDPKSEKWEKKYKKMKVVGVSPHIVTLQDSRGFRESFRWHEFLQKRR</sequence>
<evidence type="ECO:0000313" key="2">
    <source>
        <dbReference type="Proteomes" id="UP000250003"/>
    </source>
</evidence>
<dbReference type="EMBL" id="CP030280">
    <property type="protein sequence ID" value="AWY98848.1"/>
    <property type="molecule type" value="Genomic_DNA"/>
</dbReference>
<dbReference type="AlphaFoldDB" id="A0A2Z4UCY8"/>
<dbReference type="RefSeq" id="WP_111920334.1">
    <property type="nucleotide sequence ID" value="NZ_CAUWHR010000033.1"/>
</dbReference>
<gene>
    <name evidence="1" type="ORF">DQQ01_12640</name>
</gene>
<name>A0A2Z4UCY8_9FIRM</name>
<keyword evidence="2" id="KW-1185">Reference proteome</keyword>
<reference evidence="2" key="1">
    <citation type="submission" date="2018-06" db="EMBL/GenBank/DDBJ databases">
        <title>Description of Blautia argi sp. nov., a new anaerobic isolated from dog feces.</title>
        <authorList>
            <person name="Chang Y.-H."/>
            <person name="Paek J."/>
            <person name="Shin Y."/>
        </authorList>
    </citation>
    <scope>NUCLEOTIDE SEQUENCE [LARGE SCALE GENOMIC DNA]</scope>
    <source>
        <strain evidence="2">KCTC 15426</strain>
    </source>
</reference>
<dbReference type="KEGG" id="blau:DQQ01_12640"/>
<accession>A0A2Z4UCY8</accession>
<proteinExistence type="predicted"/>
<protein>
    <submittedName>
        <fullName evidence="1">Uncharacterized protein</fullName>
    </submittedName>
</protein>
<organism evidence="1 2">
    <name type="scientific">Blautia argi</name>
    <dbReference type="NCBI Taxonomy" id="1912897"/>
    <lineage>
        <taxon>Bacteria</taxon>
        <taxon>Bacillati</taxon>
        <taxon>Bacillota</taxon>
        <taxon>Clostridia</taxon>
        <taxon>Lachnospirales</taxon>
        <taxon>Lachnospiraceae</taxon>
        <taxon>Blautia</taxon>
    </lineage>
</organism>